<dbReference type="SUPFAM" id="SSF88723">
    <property type="entry name" value="PIN domain-like"/>
    <property type="match status" value="1"/>
</dbReference>
<dbReference type="SMART" id="SM00670">
    <property type="entry name" value="PINc"/>
    <property type="match status" value="1"/>
</dbReference>
<keyword evidence="1" id="KW-0812">Transmembrane</keyword>
<evidence type="ECO:0000313" key="3">
    <source>
        <dbReference type="EMBL" id="VFK18692.1"/>
    </source>
</evidence>
<dbReference type="AlphaFoldDB" id="A0A450WNT2"/>
<sequence length="175" mass="19951">MMKMGSPNPGGEDHEQQRPCAIIYAMIMIMLATVVMDTSVLVSALIGARGPSREILKRCLRGKYRPLVSNALFFEYEDTCGREQILESCPLTRWEIRDLLDAFYAVCQWAPIHYLWRPNSKDEGDNFLIELALAGNASIIVTNNVRDFRSMELHFSGLRVLTPEQLLRMTVDKVK</sequence>
<accession>A0A450WNT2</accession>
<keyword evidence="1" id="KW-0472">Membrane</keyword>
<keyword evidence="1" id="KW-1133">Transmembrane helix</keyword>
<dbReference type="Pfam" id="PF13470">
    <property type="entry name" value="PIN_3"/>
    <property type="match status" value="1"/>
</dbReference>
<evidence type="ECO:0000259" key="2">
    <source>
        <dbReference type="SMART" id="SM00670"/>
    </source>
</evidence>
<evidence type="ECO:0000256" key="1">
    <source>
        <dbReference type="SAM" id="Phobius"/>
    </source>
</evidence>
<dbReference type="NCBIfam" id="TIGR00305">
    <property type="entry name" value="putative toxin-antitoxin system toxin component, PIN family"/>
    <property type="match status" value="1"/>
</dbReference>
<dbReference type="InterPro" id="IPR029060">
    <property type="entry name" value="PIN-like_dom_sf"/>
</dbReference>
<dbReference type="InterPro" id="IPR002850">
    <property type="entry name" value="PIN_toxin-like"/>
</dbReference>
<feature type="domain" description="PIN" evidence="2">
    <location>
        <begin position="32"/>
        <end position="149"/>
    </location>
</feature>
<dbReference type="EMBL" id="CAADFK010000148">
    <property type="protein sequence ID" value="VFK18692.1"/>
    <property type="molecule type" value="Genomic_DNA"/>
</dbReference>
<name>A0A450WNT2_9GAMM</name>
<dbReference type="InterPro" id="IPR002716">
    <property type="entry name" value="PIN_dom"/>
</dbReference>
<organism evidence="3">
    <name type="scientific">Candidatus Kentrum sp. LPFa</name>
    <dbReference type="NCBI Taxonomy" id="2126335"/>
    <lineage>
        <taxon>Bacteria</taxon>
        <taxon>Pseudomonadati</taxon>
        <taxon>Pseudomonadota</taxon>
        <taxon>Gammaproteobacteria</taxon>
        <taxon>Candidatus Kentrum</taxon>
    </lineage>
</organism>
<proteinExistence type="predicted"/>
<dbReference type="PANTHER" id="PTHR34610">
    <property type="entry name" value="SSL7007 PROTEIN"/>
    <property type="match status" value="1"/>
</dbReference>
<protein>
    <submittedName>
        <fullName evidence="3">Putative toxin-antitoxin system toxin component, PIN family</fullName>
    </submittedName>
</protein>
<gene>
    <name evidence="3" type="ORF">BECKLPF1236B_GA0070989_11485</name>
</gene>
<dbReference type="PANTHER" id="PTHR34610:SF3">
    <property type="entry name" value="SSL7007 PROTEIN"/>
    <property type="match status" value="1"/>
</dbReference>
<feature type="transmembrane region" description="Helical" evidence="1">
    <location>
        <begin position="22"/>
        <end position="48"/>
    </location>
</feature>
<reference evidence="3" key="1">
    <citation type="submission" date="2019-02" db="EMBL/GenBank/DDBJ databases">
        <authorList>
            <person name="Gruber-Vodicka R. H."/>
            <person name="Seah K. B. B."/>
        </authorList>
    </citation>
    <scope>NUCLEOTIDE SEQUENCE</scope>
    <source>
        <strain evidence="3">BECK_S313</strain>
    </source>
</reference>